<accession>A0ABD3R7D8</accession>
<feature type="compositionally biased region" description="Acidic residues" evidence="1">
    <location>
        <begin position="129"/>
        <end position="138"/>
    </location>
</feature>
<evidence type="ECO:0000256" key="1">
    <source>
        <dbReference type="SAM" id="MobiDB-lite"/>
    </source>
</evidence>
<feature type="region of interest" description="Disordered" evidence="1">
    <location>
        <begin position="352"/>
        <end position="375"/>
    </location>
</feature>
<proteinExistence type="predicted"/>
<dbReference type="InterPro" id="IPR014955">
    <property type="entry name" value="DUF1826"/>
</dbReference>
<organism evidence="2 3">
    <name type="scientific">Cyclostephanos tholiformis</name>
    <dbReference type="NCBI Taxonomy" id="382380"/>
    <lineage>
        <taxon>Eukaryota</taxon>
        <taxon>Sar</taxon>
        <taxon>Stramenopiles</taxon>
        <taxon>Ochrophyta</taxon>
        <taxon>Bacillariophyta</taxon>
        <taxon>Coscinodiscophyceae</taxon>
        <taxon>Thalassiosirophycidae</taxon>
        <taxon>Stephanodiscales</taxon>
        <taxon>Stephanodiscaceae</taxon>
        <taxon>Cyclostephanos</taxon>
    </lineage>
</organism>
<comment type="caution">
    <text evidence="2">The sequence shown here is derived from an EMBL/GenBank/DDBJ whole genome shotgun (WGS) entry which is preliminary data.</text>
</comment>
<dbReference type="Pfam" id="PF08856">
    <property type="entry name" value="DUF1826"/>
    <property type="match status" value="1"/>
</dbReference>
<feature type="region of interest" description="Disordered" evidence="1">
    <location>
        <begin position="284"/>
        <end position="308"/>
    </location>
</feature>
<sequence>MRADGERGQSSSSSPRPSSSYRHRRSPSRISPFPRGHLLHRFIRIRSSSSMPISSARPPPLPRPSSADWSVAHESLCDPSVCVVSPTGLGDHLRALRTVLCGEYAHADLDLRMRVRCGRGGSTGAGEGNNDDDDDDGCDGPVGGGSMTTTTTTLEDCARIIDAVLADVASENGRRSTSTTDVVDARNDRRESAALALGELAMGVSSLADASFVPPLIPPDVHVRVVVASDYRAIDPMFHTDKCPLRAYVTLCGPGTEYVDVTCSPWEYAALRALGIGAGATATATSSARDDANENEQGPRPIPRVREAKEMEFIVMKGDRYVHPPRMGGGSLSLPATWSTLWSRSSACVHRSPPGSSSSLSSSSSSSSSGGGRGVRRVILSLDLANGEDDREWFEAGRKREWRSGMTQRKSRLVS</sequence>
<dbReference type="EMBL" id="JALLPB020000483">
    <property type="protein sequence ID" value="KAL3808637.1"/>
    <property type="molecule type" value="Genomic_DNA"/>
</dbReference>
<evidence type="ECO:0000313" key="3">
    <source>
        <dbReference type="Proteomes" id="UP001530377"/>
    </source>
</evidence>
<gene>
    <name evidence="2" type="ORF">ACHAXA_010152</name>
</gene>
<keyword evidence="3" id="KW-1185">Reference proteome</keyword>
<feature type="compositionally biased region" description="Low complexity" evidence="1">
    <location>
        <begin position="10"/>
        <end position="20"/>
    </location>
</feature>
<feature type="region of interest" description="Disordered" evidence="1">
    <location>
        <begin position="1"/>
        <end position="34"/>
    </location>
</feature>
<feature type="region of interest" description="Disordered" evidence="1">
    <location>
        <begin position="122"/>
        <end position="150"/>
    </location>
</feature>
<evidence type="ECO:0000313" key="2">
    <source>
        <dbReference type="EMBL" id="KAL3808637.1"/>
    </source>
</evidence>
<dbReference type="AlphaFoldDB" id="A0ABD3R7D8"/>
<dbReference type="Proteomes" id="UP001530377">
    <property type="component" value="Unassembled WGS sequence"/>
</dbReference>
<reference evidence="2 3" key="1">
    <citation type="submission" date="2024-10" db="EMBL/GenBank/DDBJ databases">
        <title>Updated reference genomes for cyclostephanoid diatoms.</title>
        <authorList>
            <person name="Roberts W.R."/>
            <person name="Alverson A.J."/>
        </authorList>
    </citation>
    <scope>NUCLEOTIDE SEQUENCE [LARGE SCALE GENOMIC DNA]</scope>
    <source>
        <strain evidence="2 3">AJA228-03</strain>
    </source>
</reference>
<protein>
    <submittedName>
        <fullName evidence="2">Uncharacterized protein</fullName>
    </submittedName>
</protein>
<feature type="compositionally biased region" description="Low complexity" evidence="1">
    <location>
        <begin position="352"/>
        <end position="368"/>
    </location>
</feature>
<name>A0ABD3R7D8_9STRA</name>